<accession>A0A1W1HAD0</accession>
<dbReference type="STRING" id="1246637.MTBBW1_1750002"/>
<dbReference type="EMBL" id="FWEV01000085">
    <property type="protein sequence ID" value="SLM29328.1"/>
    <property type="molecule type" value="Genomic_DNA"/>
</dbReference>
<dbReference type="InterPro" id="IPR009057">
    <property type="entry name" value="Homeodomain-like_sf"/>
</dbReference>
<dbReference type="PROSITE" id="PS51464">
    <property type="entry name" value="SIS"/>
    <property type="match status" value="1"/>
</dbReference>
<evidence type="ECO:0000313" key="8">
    <source>
        <dbReference type="Proteomes" id="UP000191931"/>
    </source>
</evidence>
<dbReference type="Pfam" id="PF01380">
    <property type="entry name" value="SIS"/>
    <property type="match status" value="1"/>
</dbReference>
<sequence>MNTIISTAPATASPQVPSPSPNSVMTNIISRLDSLTPKGQILGNYIMQNPTKAVFMTIKELAETCKTSEATVIRFIDSCGYKGYSEFQQALKAFLDTGLTLLDRADLQGIQKPGMNRLNHVVLEEMSNLQYLYETINIKSLNQIVEHLQESPSVYIAGSRLSYTFAYYMGWSLTRVRKGISIIKGSDTTTIDHIANAPKNSLVVMIATTRYPNELIKLAKFIRRESHNLIVITDNDTSPMLQFANFYLVVPMSSIPFIGNTSNMLCVIKYIVQELASRLGDDLKAHQQKLEQVYLENDILFNLQM</sequence>
<evidence type="ECO:0000259" key="6">
    <source>
        <dbReference type="PROSITE" id="PS51464"/>
    </source>
</evidence>
<dbReference type="AlphaFoldDB" id="A0A1W1HAD0"/>
<dbReference type="PANTHER" id="PTHR30514:SF18">
    <property type="entry name" value="RPIR-FAMILY TRANSCRIPTIONAL REGULATOR"/>
    <property type="match status" value="1"/>
</dbReference>
<dbReference type="InterPro" id="IPR046348">
    <property type="entry name" value="SIS_dom_sf"/>
</dbReference>
<evidence type="ECO:0000256" key="2">
    <source>
        <dbReference type="ARBA" id="ARBA00023125"/>
    </source>
</evidence>
<dbReference type="GO" id="GO:1901135">
    <property type="term" value="P:carbohydrate derivative metabolic process"/>
    <property type="evidence" value="ECO:0007669"/>
    <property type="project" value="InterPro"/>
</dbReference>
<protein>
    <submittedName>
        <fullName evidence="7">Putative Transcriptional regulators</fullName>
    </submittedName>
</protein>
<organism evidence="7 8">
    <name type="scientific">Desulfamplus magnetovallimortis</name>
    <dbReference type="NCBI Taxonomy" id="1246637"/>
    <lineage>
        <taxon>Bacteria</taxon>
        <taxon>Pseudomonadati</taxon>
        <taxon>Thermodesulfobacteriota</taxon>
        <taxon>Desulfobacteria</taxon>
        <taxon>Desulfobacterales</taxon>
        <taxon>Desulfobacteraceae</taxon>
        <taxon>Desulfamplus</taxon>
    </lineage>
</organism>
<dbReference type="SUPFAM" id="SSF46689">
    <property type="entry name" value="Homeodomain-like"/>
    <property type="match status" value="1"/>
</dbReference>
<dbReference type="GO" id="GO:0097367">
    <property type="term" value="F:carbohydrate derivative binding"/>
    <property type="evidence" value="ECO:0007669"/>
    <property type="project" value="InterPro"/>
</dbReference>
<dbReference type="Pfam" id="PF01418">
    <property type="entry name" value="HTH_6"/>
    <property type="match status" value="1"/>
</dbReference>
<dbReference type="RefSeq" id="WP_080806199.1">
    <property type="nucleotide sequence ID" value="NZ_LT828552.1"/>
</dbReference>
<evidence type="ECO:0000256" key="3">
    <source>
        <dbReference type="ARBA" id="ARBA00023163"/>
    </source>
</evidence>
<feature type="domain" description="SIS" evidence="6">
    <location>
        <begin position="144"/>
        <end position="285"/>
    </location>
</feature>
<dbReference type="InterPro" id="IPR036388">
    <property type="entry name" value="WH-like_DNA-bd_sf"/>
</dbReference>
<dbReference type="Gene3D" id="1.10.10.10">
    <property type="entry name" value="Winged helix-like DNA-binding domain superfamily/Winged helix DNA-binding domain"/>
    <property type="match status" value="1"/>
</dbReference>
<proteinExistence type="predicted"/>
<dbReference type="InterPro" id="IPR001347">
    <property type="entry name" value="SIS_dom"/>
</dbReference>
<evidence type="ECO:0000256" key="1">
    <source>
        <dbReference type="ARBA" id="ARBA00023015"/>
    </source>
</evidence>
<dbReference type="Gene3D" id="3.40.50.10490">
    <property type="entry name" value="Glucose-6-phosphate isomerase like protein, domain 1"/>
    <property type="match status" value="1"/>
</dbReference>
<dbReference type="InterPro" id="IPR000281">
    <property type="entry name" value="HTH_RpiR"/>
</dbReference>
<dbReference type="InterPro" id="IPR047640">
    <property type="entry name" value="RpiR-like"/>
</dbReference>
<keyword evidence="2" id="KW-0238">DNA-binding</keyword>
<reference evidence="7 8" key="1">
    <citation type="submission" date="2017-03" db="EMBL/GenBank/DDBJ databases">
        <authorList>
            <person name="Afonso C.L."/>
            <person name="Miller P.J."/>
            <person name="Scott M.A."/>
            <person name="Spackman E."/>
            <person name="Goraichik I."/>
            <person name="Dimitrov K.M."/>
            <person name="Suarez D.L."/>
            <person name="Swayne D.E."/>
        </authorList>
    </citation>
    <scope>NUCLEOTIDE SEQUENCE [LARGE SCALE GENOMIC DNA]</scope>
    <source>
        <strain evidence="7">PRJEB14757</strain>
    </source>
</reference>
<keyword evidence="3" id="KW-0804">Transcription</keyword>
<keyword evidence="8" id="KW-1185">Reference proteome</keyword>
<dbReference type="InterPro" id="IPR035472">
    <property type="entry name" value="RpiR-like_SIS"/>
</dbReference>
<evidence type="ECO:0000313" key="7">
    <source>
        <dbReference type="EMBL" id="SLM29328.1"/>
    </source>
</evidence>
<dbReference type="GO" id="GO:0003677">
    <property type="term" value="F:DNA binding"/>
    <property type="evidence" value="ECO:0007669"/>
    <property type="project" value="UniProtKB-KW"/>
</dbReference>
<dbReference type="GO" id="GO:0003700">
    <property type="term" value="F:DNA-binding transcription factor activity"/>
    <property type="evidence" value="ECO:0007669"/>
    <property type="project" value="InterPro"/>
</dbReference>
<dbReference type="Proteomes" id="UP000191931">
    <property type="component" value="Unassembled WGS sequence"/>
</dbReference>
<feature type="domain" description="HTH rpiR-type" evidence="5">
    <location>
        <begin position="22"/>
        <end position="98"/>
    </location>
</feature>
<dbReference type="SUPFAM" id="SSF53697">
    <property type="entry name" value="SIS domain"/>
    <property type="match status" value="1"/>
</dbReference>
<dbReference type="PANTHER" id="PTHR30514">
    <property type="entry name" value="GLUCOKINASE"/>
    <property type="match status" value="1"/>
</dbReference>
<feature type="region of interest" description="Disordered" evidence="4">
    <location>
        <begin position="1"/>
        <end position="21"/>
    </location>
</feature>
<evidence type="ECO:0000256" key="4">
    <source>
        <dbReference type="SAM" id="MobiDB-lite"/>
    </source>
</evidence>
<evidence type="ECO:0000259" key="5">
    <source>
        <dbReference type="PROSITE" id="PS51071"/>
    </source>
</evidence>
<dbReference type="OrthoDB" id="5415295at2"/>
<gene>
    <name evidence="7" type="ORF">MTBBW1_1750002</name>
</gene>
<name>A0A1W1HAD0_9BACT</name>
<dbReference type="CDD" id="cd05013">
    <property type="entry name" value="SIS_RpiR"/>
    <property type="match status" value="1"/>
</dbReference>
<keyword evidence="1" id="KW-0805">Transcription regulation</keyword>
<feature type="compositionally biased region" description="Polar residues" evidence="4">
    <location>
        <begin position="1"/>
        <end position="12"/>
    </location>
</feature>
<dbReference type="PROSITE" id="PS51071">
    <property type="entry name" value="HTH_RPIR"/>
    <property type="match status" value="1"/>
</dbReference>